<name>A0A183F3Y9_HELPZ</name>
<evidence type="ECO:0000313" key="2">
    <source>
        <dbReference type="EMBL" id="VDO19264.1"/>
    </source>
</evidence>
<dbReference type="AlphaFoldDB" id="A0A183F3Y9"/>
<feature type="region of interest" description="Disordered" evidence="1">
    <location>
        <begin position="101"/>
        <end position="135"/>
    </location>
</feature>
<gene>
    <name evidence="2" type="ORF">HPBE_LOCUS882</name>
</gene>
<keyword evidence="3" id="KW-1185">Reference proteome</keyword>
<feature type="compositionally biased region" description="Basic and acidic residues" evidence="1">
    <location>
        <begin position="116"/>
        <end position="135"/>
    </location>
</feature>
<reference evidence="2 3" key="1">
    <citation type="submission" date="2018-11" db="EMBL/GenBank/DDBJ databases">
        <authorList>
            <consortium name="Pathogen Informatics"/>
        </authorList>
    </citation>
    <scope>NUCLEOTIDE SEQUENCE [LARGE SCALE GENOMIC DNA]</scope>
</reference>
<dbReference type="OrthoDB" id="5818856at2759"/>
<dbReference type="Proteomes" id="UP000050761">
    <property type="component" value="Unassembled WGS sequence"/>
</dbReference>
<proteinExistence type="predicted"/>
<accession>A0A183F3Y9</accession>
<evidence type="ECO:0000313" key="3">
    <source>
        <dbReference type="Proteomes" id="UP000050761"/>
    </source>
</evidence>
<reference evidence="4" key="2">
    <citation type="submission" date="2019-09" db="UniProtKB">
        <authorList>
            <consortium name="WormBaseParasite"/>
        </authorList>
    </citation>
    <scope>IDENTIFICATION</scope>
</reference>
<evidence type="ECO:0000313" key="4">
    <source>
        <dbReference type="WBParaSite" id="HPBE_0000088101-mRNA-1"/>
    </source>
</evidence>
<sequence>MHLFHEKDLKTLIPQAYGSAHKHGGSVAHDCCSDHAITFGQMSYKDIRLGYFASVQWKVDSKSGNLAQIPYCQSTSILMKNRVEEVNASYAIDPKELESKNFTTTLKSPAKKRKTPPKEELRKASEKNKTEKKAA</sequence>
<dbReference type="EMBL" id="UZAH01000800">
    <property type="protein sequence ID" value="VDO19264.1"/>
    <property type="molecule type" value="Genomic_DNA"/>
</dbReference>
<evidence type="ECO:0000256" key="1">
    <source>
        <dbReference type="SAM" id="MobiDB-lite"/>
    </source>
</evidence>
<protein>
    <submittedName>
        <fullName evidence="4">DDE-1 domain-containing protein</fullName>
    </submittedName>
</protein>
<accession>A0A3P7U4M1</accession>
<dbReference type="WBParaSite" id="HPBE_0000088101-mRNA-1">
    <property type="protein sequence ID" value="HPBE_0000088101-mRNA-1"/>
    <property type="gene ID" value="HPBE_0000088101"/>
</dbReference>
<organism evidence="3 4">
    <name type="scientific">Heligmosomoides polygyrus</name>
    <name type="common">Parasitic roundworm</name>
    <dbReference type="NCBI Taxonomy" id="6339"/>
    <lineage>
        <taxon>Eukaryota</taxon>
        <taxon>Metazoa</taxon>
        <taxon>Ecdysozoa</taxon>
        <taxon>Nematoda</taxon>
        <taxon>Chromadorea</taxon>
        <taxon>Rhabditida</taxon>
        <taxon>Rhabditina</taxon>
        <taxon>Rhabditomorpha</taxon>
        <taxon>Strongyloidea</taxon>
        <taxon>Heligmosomidae</taxon>
        <taxon>Heligmosomoides</taxon>
    </lineage>
</organism>